<dbReference type="AlphaFoldDB" id="A0A396ADD1"/>
<evidence type="ECO:0000313" key="2">
    <source>
        <dbReference type="Proteomes" id="UP000266391"/>
    </source>
</evidence>
<protein>
    <recommendedName>
        <fullName evidence="3">GNAT family N-acetyltransferase</fullName>
    </recommendedName>
</protein>
<gene>
    <name evidence="1" type="ORF">DW813_12975</name>
</gene>
<evidence type="ECO:0000313" key="1">
    <source>
        <dbReference type="EMBL" id="RHD00938.1"/>
    </source>
</evidence>
<name>A0A396ADD1_9FIRM</name>
<dbReference type="EMBL" id="QSIQ01000023">
    <property type="protein sequence ID" value="RHD00938.1"/>
    <property type="molecule type" value="Genomic_DNA"/>
</dbReference>
<organism evidence="1 2">
    <name type="scientific">Roseburia inulinivorans</name>
    <dbReference type="NCBI Taxonomy" id="360807"/>
    <lineage>
        <taxon>Bacteria</taxon>
        <taxon>Bacillati</taxon>
        <taxon>Bacillota</taxon>
        <taxon>Clostridia</taxon>
        <taxon>Lachnospirales</taxon>
        <taxon>Lachnospiraceae</taxon>
        <taxon>Roseburia</taxon>
    </lineage>
</organism>
<proteinExistence type="predicted"/>
<dbReference type="RefSeq" id="WP_118093408.1">
    <property type="nucleotide sequence ID" value="NZ_QSIQ01000023.1"/>
</dbReference>
<reference evidence="1 2" key="1">
    <citation type="submission" date="2018-08" db="EMBL/GenBank/DDBJ databases">
        <title>A genome reference for cultivated species of the human gut microbiota.</title>
        <authorList>
            <person name="Zou Y."/>
            <person name="Xue W."/>
            <person name="Luo G."/>
        </authorList>
    </citation>
    <scope>NUCLEOTIDE SEQUENCE [LARGE SCALE GENOMIC DNA]</scope>
    <source>
        <strain evidence="1 2">AM32-8LB</strain>
    </source>
</reference>
<sequence>MLNSYDEQYEFRVANINDIEKIMEFIDSHWKKGHIMAINREFFEYEFLEDDGTVNFILAIDKNKRTIECLNGFLKASHDKEYMDVWGSIWKVLDGNRGMLGAELIKRRQEMTGCRCDLDVGDNPKTAIPVLKVLLKRYTCKMHHYYMLADFNDFKIAKVKQIPKRKKGSKEYNVIRFHDINEVVKKFDCRKYVHTTPYKDYWYINHRFFNHPIYDYDVYGIERDGNVDALIIFRKQIYEDRIAIRFVDYIGERTLISGIGAFLKNLLSETDGAEYIDFYCAGINEEDVYEAGFVEVNEEDGNIIPNYFEPFVQENIDIWVDSREYNSLFTKADADQDRPNII</sequence>
<dbReference type="Proteomes" id="UP000266391">
    <property type="component" value="Unassembled WGS sequence"/>
</dbReference>
<evidence type="ECO:0008006" key="3">
    <source>
        <dbReference type="Google" id="ProtNLM"/>
    </source>
</evidence>
<comment type="caution">
    <text evidence="1">The sequence shown here is derived from an EMBL/GenBank/DDBJ whole genome shotgun (WGS) entry which is preliminary data.</text>
</comment>
<accession>A0A396ADD1</accession>